<accession>A0A382Z7W3</accession>
<feature type="non-terminal residue" evidence="1">
    <location>
        <position position="158"/>
    </location>
</feature>
<name>A0A382Z7W3_9ZZZZ</name>
<gene>
    <name evidence="1" type="ORF">METZ01_LOCUS444451</name>
</gene>
<dbReference type="AlphaFoldDB" id="A0A382Z7W3"/>
<protein>
    <submittedName>
        <fullName evidence="1">Uncharacterized protein</fullName>
    </submittedName>
</protein>
<organism evidence="1">
    <name type="scientific">marine metagenome</name>
    <dbReference type="NCBI Taxonomy" id="408172"/>
    <lineage>
        <taxon>unclassified sequences</taxon>
        <taxon>metagenomes</taxon>
        <taxon>ecological metagenomes</taxon>
    </lineage>
</organism>
<proteinExistence type="predicted"/>
<reference evidence="1" key="1">
    <citation type="submission" date="2018-05" db="EMBL/GenBank/DDBJ databases">
        <authorList>
            <person name="Lanie J.A."/>
            <person name="Ng W.-L."/>
            <person name="Kazmierczak K.M."/>
            <person name="Andrzejewski T.M."/>
            <person name="Davidsen T.M."/>
            <person name="Wayne K.J."/>
            <person name="Tettelin H."/>
            <person name="Glass J.I."/>
            <person name="Rusch D."/>
            <person name="Podicherti R."/>
            <person name="Tsui H.-C.T."/>
            <person name="Winkler M.E."/>
        </authorList>
    </citation>
    <scope>NUCLEOTIDE SEQUENCE</scope>
</reference>
<evidence type="ECO:0000313" key="1">
    <source>
        <dbReference type="EMBL" id="SVD91597.1"/>
    </source>
</evidence>
<dbReference type="EMBL" id="UINC01181751">
    <property type="protein sequence ID" value="SVD91597.1"/>
    <property type="molecule type" value="Genomic_DNA"/>
</dbReference>
<sequence>MQGKLTIGNQSDGEVVTDIAFYPYRSPLTDCLKQNVAEIAKQVEGYEHYHKIRKRKRKPEDKVIFEETVSAIVCDLMYNYLRSPEQKVFVGLSHQTLGTKSRYRPRCLGKKFPHVLEALSSIDLGFIEMVKGKQRARWIEDENGQRRTTGRQTTIRPN</sequence>